<dbReference type="EMBL" id="JAHRIQ010015127">
    <property type="protein sequence ID" value="MEQ2226409.1"/>
    <property type="molecule type" value="Genomic_DNA"/>
</dbReference>
<keyword evidence="3" id="KW-1185">Reference proteome</keyword>
<feature type="compositionally biased region" description="Polar residues" evidence="1">
    <location>
        <begin position="40"/>
        <end position="54"/>
    </location>
</feature>
<gene>
    <name evidence="2" type="ORF">ILYODFUR_027176</name>
</gene>
<protein>
    <submittedName>
        <fullName evidence="2">Uncharacterized protein</fullName>
    </submittedName>
</protein>
<organism evidence="2 3">
    <name type="scientific">Ilyodon furcidens</name>
    <name type="common">goldbreast splitfin</name>
    <dbReference type="NCBI Taxonomy" id="33524"/>
    <lineage>
        <taxon>Eukaryota</taxon>
        <taxon>Metazoa</taxon>
        <taxon>Chordata</taxon>
        <taxon>Craniata</taxon>
        <taxon>Vertebrata</taxon>
        <taxon>Euteleostomi</taxon>
        <taxon>Actinopterygii</taxon>
        <taxon>Neopterygii</taxon>
        <taxon>Teleostei</taxon>
        <taxon>Neoteleostei</taxon>
        <taxon>Acanthomorphata</taxon>
        <taxon>Ovalentaria</taxon>
        <taxon>Atherinomorphae</taxon>
        <taxon>Cyprinodontiformes</taxon>
        <taxon>Goodeidae</taxon>
        <taxon>Ilyodon</taxon>
    </lineage>
</organism>
<proteinExistence type="predicted"/>
<evidence type="ECO:0000313" key="3">
    <source>
        <dbReference type="Proteomes" id="UP001482620"/>
    </source>
</evidence>
<feature type="region of interest" description="Disordered" evidence="1">
    <location>
        <begin position="28"/>
        <end position="62"/>
    </location>
</feature>
<comment type="caution">
    <text evidence="2">The sequence shown here is derived from an EMBL/GenBank/DDBJ whole genome shotgun (WGS) entry which is preliminary data.</text>
</comment>
<evidence type="ECO:0000313" key="2">
    <source>
        <dbReference type="EMBL" id="MEQ2226409.1"/>
    </source>
</evidence>
<evidence type="ECO:0000256" key="1">
    <source>
        <dbReference type="SAM" id="MobiDB-lite"/>
    </source>
</evidence>
<reference evidence="2 3" key="1">
    <citation type="submission" date="2021-06" db="EMBL/GenBank/DDBJ databases">
        <authorList>
            <person name="Palmer J.M."/>
        </authorList>
    </citation>
    <scope>NUCLEOTIDE SEQUENCE [LARGE SCALE GENOMIC DNA]</scope>
    <source>
        <strain evidence="3">if_2019</strain>
        <tissue evidence="2">Muscle</tissue>
    </source>
</reference>
<sequence>MLRTHRQVKTRRHLKWVPGKLEPISSSLWAGGGVHPGQVASPSQGNTQPTNHTPKGNLERPVNLTGMSLDCGRKLEYQERTYACTGRTCKLHAERPSCCKATVLPTAPPCSLMLN</sequence>
<accession>A0ABV0T1P2</accession>
<name>A0ABV0T1P2_9TELE</name>
<dbReference type="Proteomes" id="UP001482620">
    <property type="component" value="Unassembled WGS sequence"/>
</dbReference>